<proteinExistence type="predicted"/>
<protein>
    <recommendedName>
        <fullName evidence="4">Swi5-dependent recombination DNA repair protein 1</fullName>
    </recommendedName>
</protein>
<evidence type="ECO:0000313" key="3">
    <source>
        <dbReference type="Proteomes" id="UP000809789"/>
    </source>
</evidence>
<dbReference type="AlphaFoldDB" id="A0A8K0L6N0"/>
<evidence type="ECO:0000313" key="2">
    <source>
        <dbReference type="EMBL" id="KAG8630187.1"/>
    </source>
</evidence>
<feature type="region of interest" description="Disordered" evidence="1">
    <location>
        <begin position="287"/>
        <end position="379"/>
    </location>
</feature>
<dbReference type="Gene3D" id="6.10.140.1020">
    <property type="match status" value="2"/>
</dbReference>
<keyword evidence="3" id="KW-1185">Reference proteome</keyword>
<evidence type="ECO:0000256" key="1">
    <source>
        <dbReference type="SAM" id="MobiDB-lite"/>
    </source>
</evidence>
<feature type="compositionally biased region" description="Polar residues" evidence="1">
    <location>
        <begin position="29"/>
        <end position="42"/>
    </location>
</feature>
<dbReference type="Proteomes" id="UP000809789">
    <property type="component" value="Unassembled WGS sequence"/>
</dbReference>
<feature type="compositionally biased region" description="Basic and acidic residues" evidence="1">
    <location>
        <begin position="70"/>
        <end position="108"/>
    </location>
</feature>
<feature type="compositionally biased region" description="Basic and acidic residues" evidence="1">
    <location>
        <begin position="308"/>
        <end position="322"/>
    </location>
</feature>
<evidence type="ECO:0008006" key="4">
    <source>
        <dbReference type="Google" id="ProtNLM"/>
    </source>
</evidence>
<reference evidence="2" key="1">
    <citation type="submission" date="2021-07" db="EMBL/GenBank/DDBJ databases">
        <title>Elsinoe batatas strain:CRI-CJ2 Genome sequencing and assembly.</title>
        <authorList>
            <person name="Huang L."/>
        </authorList>
    </citation>
    <scope>NUCLEOTIDE SEQUENCE</scope>
    <source>
        <strain evidence="2">CRI-CJ2</strain>
    </source>
</reference>
<sequence length="410" mass="44557">MSTPHAKRRRLNDSASTLHKPFRSPLRTVPTTPGQGLKSKTPSRLGHAPRSVHDSPSAHHDRAVPAQDVCLEREDHCIQTEHHHQADASKEQEHVVQPVHVHDEHVRSPDPTGTDLAPVTAGISSRTEIPNSEDEASPLSLSSPTFPDTSATHDKSPDQAPTLTPASTFPPPVADPPHQAEDNSHPPFRPPSPRKHPPTSLSSPTKRRPPANRQAQAEIQRLRDEISLLSCYSSLSRSSSSSSSASKTQDLPSLIKVWTRAAQEAADILFPGVKDRVEAAGGMGALRDASKRSGWDSGCGGGGQGDEEGGRGQRGHDGDSDRGNGGGWRENNTVSRVEGYDGRGLLGRDEYEGGMSRRDCMDEEQRQREAEGQAEEEAGGFTMGVMLRGMNIELDLIGWDEEEGEWRDVW</sequence>
<dbReference type="EMBL" id="JAESVG020000002">
    <property type="protein sequence ID" value="KAG8630187.1"/>
    <property type="molecule type" value="Genomic_DNA"/>
</dbReference>
<dbReference type="PANTHER" id="PTHR28527">
    <property type="entry name" value="MATING-TYPE SWITCHING PROTEIN SWI2-RELATED"/>
    <property type="match status" value="1"/>
</dbReference>
<feature type="compositionally biased region" description="Basic residues" evidence="1">
    <location>
        <begin position="1"/>
        <end position="10"/>
    </location>
</feature>
<organism evidence="2 3">
    <name type="scientific">Elsinoe batatas</name>
    <dbReference type="NCBI Taxonomy" id="2601811"/>
    <lineage>
        <taxon>Eukaryota</taxon>
        <taxon>Fungi</taxon>
        <taxon>Dikarya</taxon>
        <taxon>Ascomycota</taxon>
        <taxon>Pezizomycotina</taxon>
        <taxon>Dothideomycetes</taxon>
        <taxon>Dothideomycetidae</taxon>
        <taxon>Myriangiales</taxon>
        <taxon>Elsinoaceae</taxon>
        <taxon>Elsinoe</taxon>
    </lineage>
</organism>
<name>A0A8K0L6N0_9PEZI</name>
<dbReference type="PANTHER" id="PTHR28527:SF1">
    <property type="entry name" value="SWI5-DEPENDENT RECOMBINATION DNA REPAIR PROTEIN 1"/>
    <property type="match status" value="1"/>
</dbReference>
<feature type="compositionally biased region" description="Polar residues" evidence="1">
    <location>
        <begin position="139"/>
        <end position="150"/>
    </location>
</feature>
<comment type="caution">
    <text evidence="2">The sequence shown here is derived from an EMBL/GenBank/DDBJ whole genome shotgun (WGS) entry which is preliminary data.</text>
</comment>
<gene>
    <name evidence="2" type="ORF">KVT40_001806</name>
</gene>
<accession>A0A8K0L6N0</accession>
<feature type="compositionally biased region" description="Basic and acidic residues" evidence="1">
    <location>
        <begin position="51"/>
        <end position="63"/>
    </location>
</feature>
<dbReference type="GO" id="GO:0006310">
    <property type="term" value="P:DNA recombination"/>
    <property type="evidence" value="ECO:0007669"/>
    <property type="project" value="TreeGrafter"/>
</dbReference>
<feature type="region of interest" description="Disordered" evidence="1">
    <location>
        <begin position="1"/>
        <end position="217"/>
    </location>
</feature>
<dbReference type="OrthoDB" id="27934at2759"/>
<feature type="compositionally biased region" description="Basic and acidic residues" evidence="1">
    <location>
        <begin position="338"/>
        <end position="371"/>
    </location>
</feature>